<accession>A0A2S2Q5T3</accession>
<dbReference type="AlphaFoldDB" id="A0A2S2Q5T3"/>
<keyword evidence="5" id="KW-0539">Nucleus</keyword>
<dbReference type="GO" id="GO:0008270">
    <property type="term" value="F:zinc ion binding"/>
    <property type="evidence" value="ECO:0007669"/>
    <property type="project" value="UniProtKB-KW"/>
</dbReference>
<dbReference type="SUPFAM" id="SSF53098">
    <property type="entry name" value="Ribonuclease H-like"/>
    <property type="match status" value="1"/>
</dbReference>
<dbReference type="EMBL" id="GGMS01003894">
    <property type="protein sequence ID" value="MBY73097.1"/>
    <property type="molecule type" value="Transcribed_RNA"/>
</dbReference>
<keyword evidence="3" id="KW-0863">Zinc-finger</keyword>
<dbReference type="InterPro" id="IPR012337">
    <property type="entry name" value="RNaseH-like_sf"/>
</dbReference>
<proteinExistence type="predicted"/>
<reference evidence="6" key="1">
    <citation type="submission" date="2018-04" db="EMBL/GenBank/DDBJ databases">
        <title>Transcriptome assembly of Sipha flava.</title>
        <authorList>
            <person name="Scully E.D."/>
            <person name="Geib S.M."/>
            <person name="Palmer N.A."/>
            <person name="Koch K."/>
            <person name="Bradshaw J."/>
            <person name="Heng-Moss T."/>
            <person name="Sarath G."/>
        </authorList>
    </citation>
    <scope>NUCLEOTIDE SEQUENCE</scope>
</reference>
<evidence type="ECO:0000256" key="5">
    <source>
        <dbReference type="ARBA" id="ARBA00023242"/>
    </source>
</evidence>
<evidence type="ECO:0000256" key="3">
    <source>
        <dbReference type="ARBA" id="ARBA00022771"/>
    </source>
</evidence>
<dbReference type="InterPro" id="IPR052035">
    <property type="entry name" value="ZnF_BED_domain_contain"/>
</dbReference>
<name>A0A2S2Q5T3_9HEMI</name>
<keyword evidence="4" id="KW-0862">Zinc</keyword>
<evidence type="ECO:0000256" key="1">
    <source>
        <dbReference type="ARBA" id="ARBA00004123"/>
    </source>
</evidence>
<keyword evidence="2" id="KW-0479">Metal-binding</keyword>
<dbReference type="PANTHER" id="PTHR46481:SF10">
    <property type="entry name" value="ZINC FINGER BED DOMAIN-CONTAINING PROTEIN 39"/>
    <property type="match status" value="1"/>
</dbReference>
<evidence type="ECO:0000256" key="2">
    <source>
        <dbReference type="ARBA" id="ARBA00022723"/>
    </source>
</evidence>
<dbReference type="GO" id="GO:0005634">
    <property type="term" value="C:nucleus"/>
    <property type="evidence" value="ECO:0007669"/>
    <property type="project" value="UniProtKB-SubCell"/>
</dbReference>
<protein>
    <submittedName>
        <fullName evidence="6">Uncharacterized protein</fullName>
    </submittedName>
</protein>
<sequence length="294" mass="33621">MQPNTSMSISSINTFVIRTSEVDRRKLNLQVARFIFAANTSFRAVEHAEFLKLITMLRPGYAPPNIRKVSDELLNNVFDSFTSKTQMKLSSKTVCMALDSWSNIRNESIVCVCVTDMIDNVVYLLETIDTKDNSHTSEYLLSLTETAIKKCESFGCIIGSVVTDNAANMNKMRLELATCEDISSQDILIYGCSAHILNLLAHDIEIPGLKSHIKQIFKYFKNSHFFSARYEMERGKAWVLPQDVRWNTIADTIQYYLENWHILFKICDENPTAVDKTIFTKVNDINLKHNSSIY</sequence>
<organism evidence="6">
    <name type="scientific">Sipha flava</name>
    <name type="common">yellow sugarcane aphid</name>
    <dbReference type="NCBI Taxonomy" id="143950"/>
    <lineage>
        <taxon>Eukaryota</taxon>
        <taxon>Metazoa</taxon>
        <taxon>Ecdysozoa</taxon>
        <taxon>Arthropoda</taxon>
        <taxon>Hexapoda</taxon>
        <taxon>Insecta</taxon>
        <taxon>Pterygota</taxon>
        <taxon>Neoptera</taxon>
        <taxon>Paraneoptera</taxon>
        <taxon>Hemiptera</taxon>
        <taxon>Sternorrhyncha</taxon>
        <taxon>Aphidomorpha</taxon>
        <taxon>Aphidoidea</taxon>
        <taxon>Aphididae</taxon>
        <taxon>Sipha</taxon>
    </lineage>
</organism>
<gene>
    <name evidence="6" type="ORF">g.88341</name>
</gene>
<evidence type="ECO:0000256" key="4">
    <source>
        <dbReference type="ARBA" id="ARBA00022833"/>
    </source>
</evidence>
<evidence type="ECO:0000313" key="6">
    <source>
        <dbReference type="EMBL" id="MBY73097.1"/>
    </source>
</evidence>
<dbReference type="PANTHER" id="PTHR46481">
    <property type="entry name" value="ZINC FINGER BED DOMAIN-CONTAINING PROTEIN 4"/>
    <property type="match status" value="1"/>
</dbReference>
<comment type="subcellular location">
    <subcellularLocation>
        <location evidence="1">Nucleus</location>
    </subcellularLocation>
</comment>